<dbReference type="InterPro" id="IPR000943">
    <property type="entry name" value="RNA_pol_sigma70"/>
</dbReference>
<keyword evidence="5 6" id="KW-0804">Transcription</keyword>
<dbReference type="Gene3D" id="1.20.140.160">
    <property type="match status" value="1"/>
</dbReference>
<dbReference type="AlphaFoldDB" id="A0A378J7W5"/>
<name>A0A378J7W5_9GAMM</name>
<dbReference type="GO" id="GO:0006352">
    <property type="term" value="P:DNA-templated transcription initiation"/>
    <property type="evidence" value="ECO:0007669"/>
    <property type="project" value="UniProtKB-UniRule"/>
</dbReference>
<feature type="domain" description="RNA polymerase sigma-70" evidence="7">
    <location>
        <begin position="45"/>
        <end position="58"/>
    </location>
</feature>
<dbReference type="InterPro" id="IPR014284">
    <property type="entry name" value="RNA_pol_sigma-70_dom"/>
</dbReference>
<dbReference type="NCBIfam" id="TIGR02937">
    <property type="entry name" value="sigma70-ECF"/>
    <property type="match status" value="1"/>
</dbReference>
<dbReference type="RefSeq" id="WP_058498864.1">
    <property type="nucleotide sequence ID" value="NZ_CAAAHW010000001.1"/>
</dbReference>
<feature type="region of interest" description="Sigma-70 factor domain-4" evidence="6">
    <location>
        <begin position="185"/>
        <end position="233"/>
    </location>
</feature>
<dbReference type="InterPro" id="IPR007624">
    <property type="entry name" value="RNA_pol_sigma70_r3"/>
</dbReference>
<dbReference type="GO" id="GO:0003677">
    <property type="term" value="F:DNA binding"/>
    <property type="evidence" value="ECO:0007669"/>
    <property type="project" value="UniProtKB-UniRule"/>
</dbReference>
<gene>
    <name evidence="6 9" type="primary">fliA</name>
    <name evidence="8" type="ORF">Lgra_1722</name>
    <name evidence="9" type="ORF">NCTC12388_01252</name>
</gene>
<dbReference type="InterPro" id="IPR028617">
    <property type="entry name" value="Sigma70_FliA"/>
</dbReference>
<dbReference type="Pfam" id="PF04539">
    <property type="entry name" value="Sigma70_r3"/>
    <property type="match status" value="1"/>
</dbReference>
<organism evidence="9 11">
    <name type="scientific">Legionella gratiana</name>
    <dbReference type="NCBI Taxonomy" id="45066"/>
    <lineage>
        <taxon>Bacteria</taxon>
        <taxon>Pseudomonadati</taxon>
        <taxon>Pseudomonadota</taxon>
        <taxon>Gammaproteobacteria</taxon>
        <taxon>Legionellales</taxon>
        <taxon>Legionellaceae</taxon>
        <taxon>Legionella</taxon>
    </lineage>
</organism>
<evidence type="ECO:0000313" key="10">
    <source>
        <dbReference type="Proteomes" id="UP000054691"/>
    </source>
</evidence>
<evidence type="ECO:0000256" key="6">
    <source>
        <dbReference type="HAMAP-Rule" id="MF_00962"/>
    </source>
</evidence>
<dbReference type="Gene3D" id="1.10.1740.10">
    <property type="match status" value="1"/>
</dbReference>
<evidence type="ECO:0000256" key="3">
    <source>
        <dbReference type="ARBA" id="ARBA00023082"/>
    </source>
</evidence>
<dbReference type="STRING" id="45066.Lgra_1722"/>
<dbReference type="EMBL" id="UGOB01000001">
    <property type="protein sequence ID" value="STX43873.1"/>
    <property type="molecule type" value="Genomic_DNA"/>
</dbReference>
<dbReference type="SUPFAM" id="SSF88659">
    <property type="entry name" value="Sigma3 and sigma4 domains of RNA polymerase sigma factors"/>
    <property type="match status" value="2"/>
</dbReference>
<keyword evidence="3 6" id="KW-0731">Sigma factor</keyword>
<keyword evidence="4 6" id="KW-0238">DNA-binding</keyword>
<dbReference type="GO" id="GO:0016987">
    <property type="term" value="F:sigma factor activity"/>
    <property type="evidence" value="ECO:0007669"/>
    <property type="project" value="UniProtKB-UniRule"/>
</dbReference>
<dbReference type="PANTHER" id="PTHR30385:SF7">
    <property type="entry name" value="RNA POLYMERASE SIGMA FACTOR FLIA"/>
    <property type="match status" value="1"/>
</dbReference>
<comment type="function">
    <text evidence="6">Sigma factors are initiation factors that promote the attachment of RNA polymerase to specific initiation sites and are then released. This sigma factor controls the expression of flagella-related genes.</text>
</comment>
<dbReference type="InterPro" id="IPR007630">
    <property type="entry name" value="RNA_pol_sigma70_r4"/>
</dbReference>
<dbReference type="Proteomes" id="UP000254476">
    <property type="component" value="Unassembled WGS sequence"/>
</dbReference>
<dbReference type="InterPro" id="IPR013324">
    <property type="entry name" value="RNA_pol_sigma_r3/r4-like"/>
</dbReference>
<keyword evidence="10" id="KW-1185">Reference proteome</keyword>
<evidence type="ECO:0000313" key="8">
    <source>
        <dbReference type="EMBL" id="KTD10756.1"/>
    </source>
</evidence>
<accession>A0A378J7W5</accession>
<keyword evidence="1 6" id="KW-0963">Cytoplasm</keyword>
<dbReference type="PANTHER" id="PTHR30385">
    <property type="entry name" value="SIGMA FACTOR F FLAGELLAR"/>
    <property type="match status" value="1"/>
</dbReference>
<evidence type="ECO:0000313" key="9">
    <source>
        <dbReference type="EMBL" id="STX43873.1"/>
    </source>
</evidence>
<dbReference type="HAMAP" id="MF_00962">
    <property type="entry name" value="Sigma70_FliA"/>
    <property type="match status" value="1"/>
</dbReference>
<dbReference type="PRINTS" id="PR00046">
    <property type="entry name" value="SIGMA70FCT"/>
</dbReference>
<evidence type="ECO:0000259" key="7">
    <source>
        <dbReference type="PROSITE" id="PS00715"/>
    </source>
</evidence>
<dbReference type="EMBL" id="LNYE01000022">
    <property type="protein sequence ID" value="KTD10756.1"/>
    <property type="molecule type" value="Genomic_DNA"/>
</dbReference>
<dbReference type="NCBIfam" id="TIGR02479">
    <property type="entry name" value="FliA_WhiG"/>
    <property type="match status" value="1"/>
</dbReference>
<evidence type="ECO:0000313" key="11">
    <source>
        <dbReference type="Proteomes" id="UP000254476"/>
    </source>
</evidence>
<dbReference type="InterPro" id="IPR013325">
    <property type="entry name" value="RNA_pol_sigma_r2"/>
</dbReference>
<reference evidence="8 10" key="1">
    <citation type="submission" date="2015-11" db="EMBL/GenBank/DDBJ databases">
        <title>Genomic analysis of 38 Legionella species identifies large and diverse effector repertoires.</title>
        <authorList>
            <person name="Burstein D."/>
            <person name="Amaro F."/>
            <person name="Zusman T."/>
            <person name="Lifshitz Z."/>
            <person name="Cohen O."/>
            <person name="Gilbert J.A."/>
            <person name="Pupko T."/>
            <person name="Shuman H.A."/>
            <person name="Segal G."/>
        </authorList>
    </citation>
    <scope>NUCLEOTIDE SEQUENCE [LARGE SCALE GENOMIC DNA]</scope>
    <source>
        <strain evidence="8 10">Lyon 8420412</strain>
    </source>
</reference>
<dbReference type="InterPro" id="IPR012845">
    <property type="entry name" value="RNA_pol_sigma_FliA_WhiG"/>
</dbReference>
<dbReference type="PROSITE" id="PS00715">
    <property type="entry name" value="SIGMA70_1"/>
    <property type="match status" value="1"/>
</dbReference>
<keyword evidence="2 6" id="KW-0805">Transcription regulation</keyword>
<evidence type="ECO:0000256" key="4">
    <source>
        <dbReference type="ARBA" id="ARBA00023125"/>
    </source>
</evidence>
<feature type="region of interest" description="Sigma-70 factor domain-2" evidence="6">
    <location>
        <begin position="18"/>
        <end position="90"/>
    </location>
</feature>
<evidence type="ECO:0000256" key="1">
    <source>
        <dbReference type="ARBA" id="ARBA00022490"/>
    </source>
</evidence>
<evidence type="ECO:0000256" key="5">
    <source>
        <dbReference type="ARBA" id="ARBA00023163"/>
    </source>
</evidence>
<sequence>MDALAAYSKVNQQIQETLVKNHALLVKRIAHHLLGRLPQGIQLDDLIQAGMLGLLEAARHYDSSKGASFETYAGIRIRGYILDEVRRNDWVPRSVHRNARLISEAVKYVEHRLGREAKDSEIAAELGVSLEEYHEMLQDSVSSHLYGFEDLGVTDDALQIDEECASTEPHVNVFRNDLLKRLSEVIRGLPHKEKMVLSLYYEQDLNLKEIGEVIGVSESRVSQILSQATHRIKSRLPE</sequence>
<feature type="DNA-binding region" description="H-T-H motif" evidence="6">
    <location>
        <begin position="207"/>
        <end position="226"/>
    </location>
</feature>
<dbReference type="Pfam" id="PF04542">
    <property type="entry name" value="Sigma70_r2"/>
    <property type="match status" value="1"/>
</dbReference>
<feature type="short sequence motif" description="Interaction with polymerase core subunit RpoC" evidence="6">
    <location>
        <begin position="45"/>
        <end position="48"/>
    </location>
</feature>
<dbReference type="Proteomes" id="UP000054691">
    <property type="component" value="Unassembled WGS sequence"/>
</dbReference>
<proteinExistence type="inferred from homology"/>
<dbReference type="NCBIfam" id="NF005413">
    <property type="entry name" value="PRK06986.1"/>
    <property type="match status" value="1"/>
</dbReference>
<dbReference type="OrthoDB" id="9799825at2"/>
<comment type="similarity">
    <text evidence="6">Belongs to the sigma-70 factor family. FliA subfamily.</text>
</comment>
<dbReference type="CDD" id="cd06171">
    <property type="entry name" value="Sigma70_r4"/>
    <property type="match status" value="1"/>
</dbReference>
<protein>
    <recommendedName>
        <fullName evidence="6">RNA polymerase sigma factor FliA</fullName>
    </recommendedName>
    <alternativeName>
        <fullName evidence="6">RNA polymerase sigma factor for flagellar operon</fullName>
    </alternativeName>
    <alternativeName>
        <fullName evidence="6">Sigma F</fullName>
    </alternativeName>
    <alternativeName>
        <fullName evidence="6">Sigma-28</fullName>
    </alternativeName>
</protein>
<feature type="region of interest" description="Sigma-70 factor domain-3" evidence="6">
    <location>
        <begin position="98"/>
        <end position="168"/>
    </location>
</feature>
<dbReference type="Pfam" id="PF04545">
    <property type="entry name" value="Sigma70_r4"/>
    <property type="match status" value="1"/>
</dbReference>
<reference evidence="9 11" key="2">
    <citation type="submission" date="2018-06" db="EMBL/GenBank/DDBJ databases">
        <authorList>
            <consortium name="Pathogen Informatics"/>
            <person name="Doyle S."/>
        </authorList>
    </citation>
    <scope>NUCLEOTIDE SEQUENCE [LARGE SCALE GENOMIC DNA]</scope>
    <source>
        <strain evidence="9 11">NCTC12388</strain>
    </source>
</reference>
<comment type="subcellular location">
    <subcellularLocation>
        <location evidence="6">Cytoplasm</location>
    </subcellularLocation>
</comment>
<dbReference type="InterPro" id="IPR007627">
    <property type="entry name" value="RNA_pol_sigma70_r2"/>
</dbReference>
<evidence type="ECO:0000256" key="2">
    <source>
        <dbReference type="ARBA" id="ARBA00023015"/>
    </source>
</evidence>
<dbReference type="GO" id="GO:0003899">
    <property type="term" value="F:DNA-directed RNA polymerase activity"/>
    <property type="evidence" value="ECO:0007669"/>
    <property type="project" value="InterPro"/>
</dbReference>
<dbReference type="GO" id="GO:0005737">
    <property type="term" value="C:cytoplasm"/>
    <property type="evidence" value="ECO:0007669"/>
    <property type="project" value="UniProtKB-SubCell"/>
</dbReference>
<dbReference type="SUPFAM" id="SSF88946">
    <property type="entry name" value="Sigma2 domain of RNA polymerase sigma factors"/>
    <property type="match status" value="1"/>
</dbReference>